<dbReference type="EMBL" id="MU089632">
    <property type="protein sequence ID" value="KAF7850235.1"/>
    <property type="molecule type" value="Genomic_DNA"/>
</dbReference>
<accession>A0A8T0CW55</accession>
<evidence type="ECO:0008006" key="3">
    <source>
        <dbReference type="Google" id="ProtNLM"/>
    </source>
</evidence>
<organism evidence="1 2">
    <name type="scientific">Corymbia citriodora subsp. variegata</name>
    <dbReference type="NCBI Taxonomy" id="360336"/>
    <lineage>
        <taxon>Eukaryota</taxon>
        <taxon>Viridiplantae</taxon>
        <taxon>Streptophyta</taxon>
        <taxon>Embryophyta</taxon>
        <taxon>Tracheophyta</taxon>
        <taxon>Spermatophyta</taxon>
        <taxon>Magnoliopsida</taxon>
        <taxon>eudicotyledons</taxon>
        <taxon>Gunneridae</taxon>
        <taxon>Pentapetalae</taxon>
        <taxon>rosids</taxon>
        <taxon>malvids</taxon>
        <taxon>Myrtales</taxon>
        <taxon>Myrtaceae</taxon>
        <taxon>Myrtoideae</taxon>
        <taxon>Eucalypteae</taxon>
        <taxon>Corymbia</taxon>
    </lineage>
</organism>
<gene>
    <name evidence="1" type="ORF">BT93_L5719</name>
</gene>
<name>A0A8T0CW55_CORYI</name>
<keyword evidence="2" id="KW-1185">Reference proteome</keyword>
<sequence>MLARVRRCNPLRLPANSPVIFSMPSSLSAAKPSVTAASFDCDDEPIAAASSSGSDDPVRQLVSGLRGPGAEGFVASPRFGAVVSELNRFQVDRVVGALKAESPDSAVAFFEALRNEYGFRHSRFSWLLVAHVLAGKRELGRLRWVLQQMVEEE</sequence>
<dbReference type="AlphaFoldDB" id="A0A8T0CW55"/>
<dbReference type="Gramene" id="rna-gnl|WGS:JABURB|Cocit.L5719.1">
    <property type="protein sequence ID" value="cds-KAF7850235.1"/>
    <property type="gene ID" value="gene-BT93_L5719"/>
</dbReference>
<comment type="caution">
    <text evidence="1">The sequence shown here is derived from an EMBL/GenBank/DDBJ whole genome shotgun (WGS) entry which is preliminary data.</text>
</comment>
<feature type="non-terminal residue" evidence="1">
    <location>
        <position position="153"/>
    </location>
</feature>
<protein>
    <recommendedName>
        <fullName evidence="3">Pentatricopeptide repeat-containing protein</fullName>
    </recommendedName>
</protein>
<dbReference type="Proteomes" id="UP000806378">
    <property type="component" value="Unassembled WGS sequence"/>
</dbReference>
<dbReference type="OrthoDB" id="1748646at2759"/>
<proteinExistence type="predicted"/>
<reference evidence="1" key="1">
    <citation type="submission" date="2020-05" db="EMBL/GenBank/DDBJ databases">
        <title>WGS assembly of Corymbia citriodora subspecies variegata.</title>
        <authorList>
            <person name="Barry K."/>
            <person name="Hundley H."/>
            <person name="Shu S."/>
            <person name="Jenkins J."/>
            <person name="Grimwood J."/>
            <person name="Baten A."/>
        </authorList>
    </citation>
    <scope>NUCLEOTIDE SEQUENCE</scope>
    <source>
        <strain evidence="1">CV2-018</strain>
    </source>
</reference>
<evidence type="ECO:0000313" key="1">
    <source>
        <dbReference type="EMBL" id="KAF7850235.1"/>
    </source>
</evidence>
<evidence type="ECO:0000313" key="2">
    <source>
        <dbReference type="Proteomes" id="UP000806378"/>
    </source>
</evidence>